<protein>
    <submittedName>
        <fullName evidence="4">Carbon-nitrogen hydrolase family protein</fullName>
    </submittedName>
</protein>
<dbReference type="InterPro" id="IPR045254">
    <property type="entry name" value="Nit1/2_C-N_Hydrolase"/>
</dbReference>
<evidence type="ECO:0000256" key="1">
    <source>
        <dbReference type="ARBA" id="ARBA00010613"/>
    </source>
</evidence>
<evidence type="ECO:0000259" key="3">
    <source>
        <dbReference type="PROSITE" id="PS50263"/>
    </source>
</evidence>
<proteinExistence type="inferred from homology"/>
<evidence type="ECO:0000313" key="4">
    <source>
        <dbReference type="EMBL" id="USQ13166.1"/>
    </source>
</evidence>
<keyword evidence="5" id="KW-1185">Reference proteome</keyword>
<dbReference type="GO" id="GO:0016787">
    <property type="term" value="F:hydrolase activity"/>
    <property type="evidence" value="ECO:0007669"/>
    <property type="project" value="UniProtKB-KW"/>
</dbReference>
<organism evidence="4 5">
    <name type="scientific">Legionella lytica</name>
    <dbReference type="NCBI Taxonomy" id="96232"/>
    <lineage>
        <taxon>Bacteria</taxon>
        <taxon>Pseudomonadati</taxon>
        <taxon>Pseudomonadota</taxon>
        <taxon>Gammaproteobacteria</taxon>
        <taxon>Legionellales</taxon>
        <taxon>Legionellaceae</taxon>
        <taxon>Legionella</taxon>
    </lineage>
</organism>
<dbReference type="Proteomes" id="UP001057474">
    <property type="component" value="Chromosome"/>
</dbReference>
<dbReference type="CDD" id="cd07572">
    <property type="entry name" value="nit"/>
    <property type="match status" value="1"/>
</dbReference>
<dbReference type="Pfam" id="PF00795">
    <property type="entry name" value="CN_hydrolase"/>
    <property type="match status" value="1"/>
</dbReference>
<dbReference type="PANTHER" id="PTHR23088">
    <property type="entry name" value="NITRILASE-RELATED"/>
    <property type="match status" value="1"/>
</dbReference>
<dbReference type="PROSITE" id="PS50263">
    <property type="entry name" value="CN_HYDROLASE"/>
    <property type="match status" value="1"/>
</dbReference>
<evidence type="ECO:0000313" key="5">
    <source>
        <dbReference type="Proteomes" id="UP001057474"/>
    </source>
</evidence>
<dbReference type="InterPro" id="IPR036526">
    <property type="entry name" value="C-N_Hydrolase_sf"/>
</dbReference>
<dbReference type="PROSITE" id="PS01227">
    <property type="entry name" value="UPF0012"/>
    <property type="match status" value="1"/>
</dbReference>
<dbReference type="PANTHER" id="PTHR23088:SF27">
    <property type="entry name" value="DEAMINATED GLUTATHIONE AMIDASE"/>
    <property type="match status" value="1"/>
</dbReference>
<dbReference type="SUPFAM" id="SSF56317">
    <property type="entry name" value="Carbon-nitrogen hydrolase"/>
    <property type="match status" value="1"/>
</dbReference>
<evidence type="ECO:0000256" key="2">
    <source>
        <dbReference type="ARBA" id="ARBA00022801"/>
    </source>
</evidence>
<accession>A0ABY4Y6B4</accession>
<dbReference type="InterPro" id="IPR001110">
    <property type="entry name" value="UPF0012_CS"/>
</dbReference>
<gene>
    <name evidence="4" type="ORF">J2N86_10765</name>
</gene>
<reference evidence="4" key="1">
    <citation type="submission" date="2021-03" db="EMBL/GenBank/DDBJ databases">
        <title>Legionella lytica PCM 2298.</title>
        <authorList>
            <person name="Koper P."/>
        </authorList>
    </citation>
    <scope>NUCLEOTIDE SEQUENCE</scope>
    <source>
        <strain evidence="4">PCM 2298</strain>
    </source>
</reference>
<name>A0ABY4Y6B4_9GAMM</name>
<dbReference type="RefSeq" id="WP_252579455.1">
    <property type="nucleotide sequence ID" value="NZ_CP071527.1"/>
</dbReference>
<comment type="similarity">
    <text evidence="1">Belongs to the carbon-nitrogen hydrolase superfamily. NIT1/NIT2 family.</text>
</comment>
<dbReference type="InterPro" id="IPR003010">
    <property type="entry name" value="C-N_Hydrolase"/>
</dbReference>
<keyword evidence="2 4" id="KW-0378">Hydrolase</keyword>
<dbReference type="Gene3D" id="3.60.110.10">
    <property type="entry name" value="Carbon-nitrogen hydrolase"/>
    <property type="match status" value="1"/>
</dbReference>
<feature type="domain" description="CN hydrolase" evidence="3">
    <location>
        <begin position="2"/>
        <end position="249"/>
    </location>
</feature>
<sequence>MARVAVAQMVSSANVMENLLQAETLMAQAREQEAELILLPENLAFMGHKDVDKLQIGEVYGQGPIQEKISQLAKRFGLWVIAGTIPIKVNGSKVRASSLVYDSQGLCVTRYDKIHLFDVNVSAQESYQESATIERGHEFALVDTPIGKVGLTVCYDLRFPELYRELAIQGAQLFTVPSAFTAITGQAHWEVLLRARAIENLCYVLAANQGGQHENGRSTYGHSMIIDPWGRVLAEQEEGVGIVTAEIDLHGLHHLRKTFPTVDHHVLNLKGT</sequence>
<dbReference type="EMBL" id="CP071527">
    <property type="protein sequence ID" value="USQ13166.1"/>
    <property type="molecule type" value="Genomic_DNA"/>
</dbReference>